<keyword evidence="2" id="KW-1185">Reference proteome</keyword>
<reference evidence="1 2" key="1">
    <citation type="submission" date="2019-05" db="EMBL/GenBank/DDBJ databases">
        <title>Another draft genome of Portunus trituberculatus and its Hox gene families provides insights of decapod evolution.</title>
        <authorList>
            <person name="Jeong J.-H."/>
            <person name="Song I."/>
            <person name="Kim S."/>
            <person name="Choi T."/>
            <person name="Kim D."/>
            <person name="Ryu S."/>
            <person name="Kim W."/>
        </authorList>
    </citation>
    <scope>NUCLEOTIDE SEQUENCE [LARGE SCALE GENOMIC DNA]</scope>
    <source>
        <tissue evidence="1">Muscle</tissue>
    </source>
</reference>
<protein>
    <submittedName>
        <fullName evidence="1">Uncharacterized protein</fullName>
    </submittedName>
</protein>
<dbReference type="EMBL" id="VSRR010000187">
    <property type="protein sequence ID" value="MPC11917.1"/>
    <property type="molecule type" value="Genomic_DNA"/>
</dbReference>
<organism evidence="1 2">
    <name type="scientific">Portunus trituberculatus</name>
    <name type="common">Swimming crab</name>
    <name type="synonym">Neptunus trituberculatus</name>
    <dbReference type="NCBI Taxonomy" id="210409"/>
    <lineage>
        <taxon>Eukaryota</taxon>
        <taxon>Metazoa</taxon>
        <taxon>Ecdysozoa</taxon>
        <taxon>Arthropoda</taxon>
        <taxon>Crustacea</taxon>
        <taxon>Multicrustacea</taxon>
        <taxon>Malacostraca</taxon>
        <taxon>Eumalacostraca</taxon>
        <taxon>Eucarida</taxon>
        <taxon>Decapoda</taxon>
        <taxon>Pleocyemata</taxon>
        <taxon>Brachyura</taxon>
        <taxon>Eubrachyura</taxon>
        <taxon>Portunoidea</taxon>
        <taxon>Portunidae</taxon>
        <taxon>Portuninae</taxon>
        <taxon>Portunus</taxon>
    </lineage>
</organism>
<gene>
    <name evidence="1" type="ORF">E2C01_004592</name>
</gene>
<proteinExistence type="predicted"/>
<dbReference type="AlphaFoldDB" id="A0A5B7CQ41"/>
<comment type="caution">
    <text evidence="1">The sequence shown here is derived from an EMBL/GenBank/DDBJ whole genome shotgun (WGS) entry which is preliminary data.</text>
</comment>
<evidence type="ECO:0000313" key="1">
    <source>
        <dbReference type="EMBL" id="MPC11917.1"/>
    </source>
</evidence>
<accession>A0A5B7CQ41</accession>
<sequence>MHDGAACEVPVPAGTINTAVVTSGSTDGWRCFLTYRENKSVANVNVGNAWYSGSTVAGSSFSASTPARCCSMYGTRTNVPHRGNYASSRLGFQSIR</sequence>
<dbReference type="Proteomes" id="UP000324222">
    <property type="component" value="Unassembled WGS sequence"/>
</dbReference>
<name>A0A5B7CQ41_PORTR</name>
<evidence type="ECO:0000313" key="2">
    <source>
        <dbReference type="Proteomes" id="UP000324222"/>
    </source>
</evidence>